<feature type="compositionally biased region" description="Basic and acidic residues" evidence="1">
    <location>
        <begin position="58"/>
        <end position="68"/>
    </location>
</feature>
<evidence type="ECO:0000313" key="3">
    <source>
        <dbReference type="Proteomes" id="UP000827092"/>
    </source>
</evidence>
<comment type="caution">
    <text evidence="2">The sequence shown here is derived from an EMBL/GenBank/DDBJ whole genome shotgun (WGS) entry which is preliminary data.</text>
</comment>
<dbReference type="Proteomes" id="UP000827092">
    <property type="component" value="Unassembled WGS sequence"/>
</dbReference>
<dbReference type="AlphaFoldDB" id="A0AAV6TFP3"/>
<name>A0AAV6TFP3_9ARAC</name>
<proteinExistence type="predicted"/>
<reference evidence="2 3" key="1">
    <citation type="journal article" date="2022" name="Nat. Ecol. Evol.">
        <title>A masculinizing supergene underlies an exaggerated male reproductive morph in a spider.</title>
        <authorList>
            <person name="Hendrickx F."/>
            <person name="De Corte Z."/>
            <person name="Sonet G."/>
            <person name="Van Belleghem S.M."/>
            <person name="Kostlbacher S."/>
            <person name="Vangestel C."/>
        </authorList>
    </citation>
    <scope>NUCLEOTIDE SEQUENCE [LARGE SCALE GENOMIC DNA]</scope>
    <source>
        <strain evidence="2">W744_W776</strain>
    </source>
</reference>
<accession>A0AAV6TFP3</accession>
<gene>
    <name evidence="2" type="ORF">JTE90_001058</name>
</gene>
<organism evidence="2 3">
    <name type="scientific">Oedothorax gibbosus</name>
    <dbReference type="NCBI Taxonomy" id="931172"/>
    <lineage>
        <taxon>Eukaryota</taxon>
        <taxon>Metazoa</taxon>
        <taxon>Ecdysozoa</taxon>
        <taxon>Arthropoda</taxon>
        <taxon>Chelicerata</taxon>
        <taxon>Arachnida</taxon>
        <taxon>Araneae</taxon>
        <taxon>Araneomorphae</taxon>
        <taxon>Entelegynae</taxon>
        <taxon>Araneoidea</taxon>
        <taxon>Linyphiidae</taxon>
        <taxon>Erigoninae</taxon>
        <taxon>Oedothorax</taxon>
    </lineage>
</organism>
<keyword evidence="3" id="KW-1185">Reference proteome</keyword>
<protein>
    <submittedName>
        <fullName evidence="2">Uncharacterized protein</fullName>
    </submittedName>
</protein>
<feature type="region of interest" description="Disordered" evidence="1">
    <location>
        <begin position="117"/>
        <end position="166"/>
    </location>
</feature>
<feature type="region of interest" description="Disordered" evidence="1">
    <location>
        <begin position="49"/>
        <end position="68"/>
    </location>
</feature>
<evidence type="ECO:0000256" key="1">
    <source>
        <dbReference type="SAM" id="MobiDB-lite"/>
    </source>
</evidence>
<evidence type="ECO:0000313" key="2">
    <source>
        <dbReference type="EMBL" id="KAG8170567.1"/>
    </source>
</evidence>
<dbReference type="EMBL" id="JAFNEN010005200">
    <property type="protein sequence ID" value="KAG8170567.1"/>
    <property type="molecule type" value="Genomic_DNA"/>
</dbReference>
<sequence>MDQNKNNLSQPNSQSEDKSVYRQYVGCFNNVQHPDSVLKSFNDDVWPPAHRTQRVGSRAKDAQNRRPGECSGTGCLVARVACHSWKMYTPALKLPTEARRYETVRYRCIGTRRDSDLEAFSHNPNGGKLRTTGLSAQAPEPSVRTCGSSSRHSEQDYYATTRSSVG</sequence>